<dbReference type="Proteomes" id="UP000637980">
    <property type="component" value="Unassembled WGS sequence"/>
</dbReference>
<evidence type="ECO:0008006" key="7">
    <source>
        <dbReference type="Google" id="ProtNLM"/>
    </source>
</evidence>
<evidence type="ECO:0000256" key="3">
    <source>
        <dbReference type="SAM" id="MobiDB-lite"/>
    </source>
</evidence>
<sequence>MAADDKKGGNSTGAGSGGGNSSRKSPLSGGSRKPVVIDLPAKDVSKSDKPAANAGGAGAKPTASKTASSKPGSVPPTGKQQSQTSAKSEKTEATKAGDAKPATGAKPAMGAKSSSTSTSTSTKPTAAATSAKAAGDEKKTAAEEKKPAAGEKATTGTTATSAAKPAAGAKTGTSSASDKTAAAGKTTATSAGKEPVKGKDGAGSGGGKDTPPPPPPSGKGPGGPSDKPPRPPKQGAGFGAMLGAGVIGALIVVGAGVGLHQVGALQMIGAGSQQNAEEIQTLLQTSQTRYSQLEQQNSQLAQQVSDLREHATGTFAAKETLDNLSAQLATIQQETSSKLSDATASVTNQVQEQISTLDAEIKELNDLIANGAAGDGAAVASLKNTQDELAKQVHDLATTTQQNTQQALESVQGSLTDLQGQFQALQDAPTQLKDLGSQLAVTSSKVDEALAQIGKVTAEQQVLDGKITALSETDAQTTQQMTARVDRMEQALGTASAQERAARAIAIASLSNAVDSGESYEAELAAVEAVLPDDAAELAPLKATAATGIPTSAALIAGFGQVARDMSAVSLTSADDGVVDRLFSSAKSLVSIRTPNDSEGTSSGAVLGTMEARVSAGDLTGAMTAYDALPEPMQQVGATWAEQVKARLAADELVKKITAQVLKSLVSENK</sequence>
<dbReference type="PANTHER" id="PTHR18870">
    <property type="entry name" value="PROTEIN TAG-278-RELATED"/>
    <property type="match status" value="1"/>
</dbReference>
<evidence type="ECO:0000313" key="6">
    <source>
        <dbReference type="Proteomes" id="UP000637980"/>
    </source>
</evidence>
<feature type="compositionally biased region" description="Basic and acidic residues" evidence="3">
    <location>
        <begin position="87"/>
        <end position="98"/>
    </location>
</feature>
<feature type="transmembrane region" description="Helical" evidence="4">
    <location>
        <begin position="236"/>
        <end position="259"/>
    </location>
</feature>
<feature type="compositionally biased region" description="Low complexity" evidence="3">
    <location>
        <begin position="150"/>
        <end position="193"/>
    </location>
</feature>
<keyword evidence="4" id="KW-0812">Transmembrane</keyword>
<gene>
    <name evidence="5" type="ORF">GCM10007094_29170</name>
</gene>
<evidence type="ECO:0000313" key="5">
    <source>
        <dbReference type="EMBL" id="GHB38011.1"/>
    </source>
</evidence>
<proteinExistence type="predicted"/>
<keyword evidence="4" id="KW-0472">Membrane</keyword>
<name>A0ABQ3EJL6_9HYPH</name>
<dbReference type="PANTHER" id="PTHR18870:SF9">
    <property type="entry name" value="PROTEIN TAG-278-RELATED"/>
    <property type="match status" value="1"/>
</dbReference>
<organism evidence="5 6">
    <name type="scientific">Pseudovibrio japonicus</name>
    <dbReference type="NCBI Taxonomy" id="366534"/>
    <lineage>
        <taxon>Bacteria</taxon>
        <taxon>Pseudomonadati</taxon>
        <taxon>Pseudomonadota</taxon>
        <taxon>Alphaproteobacteria</taxon>
        <taxon>Hyphomicrobiales</taxon>
        <taxon>Stappiaceae</taxon>
        <taxon>Pseudovibrio</taxon>
    </lineage>
</organism>
<keyword evidence="1 2" id="KW-0175">Coiled coil</keyword>
<feature type="compositionally biased region" description="Basic and acidic residues" evidence="3">
    <location>
        <begin position="40"/>
        <end position="49"/>
    </location>
</feature>
<accession>A0ABQ3EJL6</accession>
<feature type="region of interest" description="Disordered" evidence="3">
    <location>
        <begin position="1"/>
        <end position="237"/>
    </location>
</feature>
<keyword evidence="4" id="KW-1133">Transmembrane helix</keyword>
<feature type="compositionally biased region" description="Gly residues" evidence="3">
    <location>
        <begin position="10"/>
        <end position="20"/>
    </location>
</feature>
<evidence type="ECO:0000256" key="1">
    <source>
        <dbReference type="ARBA" id="ARBA00023054"/>
    </source>
</evidence>
<reference evidence="6" key="1">
    <citation type="journal article" date="2019" name="Int. J. Syst. Evol. Microbiol.">
        <title>The Global Catalogue of Microorganisms (GCM) 10K type strain sequencing project: providing services to taxonomists for standard genome sequencing and annotation.</title>
        <authorList>
            <consortium name="The Broad Institute Genomics Platform"/>
            <consortium name="The Broad Institute Genome Sequencing Center for Infectious Disease"/>
            <person name="Wu L."/>
            <person name="Ma J."/>
        </authorList>
    </citation>
    <scope>NUCLEOTIDE SEQUENCE [LARGE SCALE GENOMIC DNA]</scope>
    <source>
        <strain evidence="6">KCTC 12861</strain>
    </source>
</reference>
<feature type="compositionally biased region" description="Low complexity" evidence="3">
    <location>
        <begin position="111"/>
        <end position="133"/>
    </location>
</feature>
<evidence type="ECO:0000256" key="4">
    <source>
        <dbReference type="SAM" id="Phobius"/>
    </source>
</evidence>
<dbReference type="EMBL" id="BMXE01000005">
    <property type="protein sequence ID" value="GHB38011.1"/>
    <property type="molecule type" value="Genomic_DNA"/>
</dbReference>
<feature type="compositionally biased region" description="Basic and acidic residues" evidence="3">
    <location>
        <begin position="134"/>
        <end position="149"/>
    </location>
</feature>
<keyword evidence="6" id="KW-1185">Reference proteome</keyword>
<protein>
    <recommendedName>
        <fullName evidence="7">Phage tail protein</fullName>
    </recommendedName>
</protein>
<dbReference type="RefSeq" id="WP_189437539.1">
    <property type="nucleotide sequence ID" value="NZ_BMXE01000005.1"/>
</dbReference>
<feature type="coiled-coil region" evidence="2">
    <location>
        <begin position="276"/>
        <end position="310"/>
    </location>
</feature>
<evidence type="ECO:0000256" key="2">
    <source>
        <dbReference type="SAM" id="Coils"/>
    </source>
</evidence>
<comment type="caution">
    <text evidence="5">The sequence shown here is derived from an EMBL/GenBank/DDBJ whole genome shotgun (WGS) entry which is preliminary data.</text>
</comment>